<evidence type="ECO:0000313" key="2">
    <source>
        <dbReference type="EMBL" id="SDX14467.1"/>
    </source>
</evidence>
<feature type="region of interest" description="Disordered" evidence="1">
    <location>
        <begin position="43"/>
        <end position="75"/>
    </location>
</feature>
<dbReference type="EMBL" id="FNMZ01000003">
    <property type="protein sequence ID" value="SDX14467.1"/>
    <property type="molecule type" value="Genomic_DNA"/>
</dbReference>
<sequence length="258" mass="27155">MPRKGLRGCVVVGALVTPTTRYGGAKRFAAPAKNRGRRHIAGVADPGAPAARNGTRRGDRRRIRRGGGSAFAGDSNQVHARAARWEGGDATVRDCLHLTRRSARRRPLVEFRSGTGATRGRESKVNAARVGNLPLRAPFSPELLLSLGVGSPPEGARRRRSGASSGACAPAPGRFGWTEVSAWRRVSSGRGRVSPRRPCDWGRASGRGTTFPRRNPLIRHAIRSPADVSPGPACSPSRAPSGDSAGRAGRPRSCGAGA</sequence>
<dbReference type="Proteomes" id="UP000199118">
    <property type="component" value="Unassembled WGS sequence"/>
</dbReference>
<organism evidence="2 3">
    <name type="scientific">Albimonas donghaensis</name>
    <dbReference type="NCBI Taxonomy" id="356660"/>
    <lineage>
        <taxon>Bacteria</taxon>
        <taxon>Pseudomonadati</taxon>
        <taxon>Pseudomonadota</taxon>
        <taxon>Alphaproteobacteria</taxon>
        <taxon>Rhodobacterales</taxon>
        <taxon>Paracoccaceae</taxon>
        <taxon>Albimonas</taxon>
    </lineage>
</organism>
<gene>
    <name evidence="2" type="ORF">SAMN05444336_103431</name>
</gene>
<reference evidence="2 3" key="1">
    <citation type="submission" date="2016-10" db="EMBL/GenBank/DDBJ databases">
        <authorList>
            <person name="de Groot N.N."/>
        </authorList>
    </citation>
    <scope>NUCLEOTIDE SEQUENCE [LARGE SCALE GENOMIC DNA]</scope>
    <source>
        <strain evidence="2 3">DSM 17890</strain>
    </source>
</reference>
<feature type="region of interest" description="Disordered" evidence="1">
    <location>
        <begin position="151"/>
        <end position="171"/>
    </location>
</feature>
<keyword evidence="3" id="KW-1185">Reference proteome</keyword>
<protein>
    <submittedName>
        <fullName evidence="2">Uncharacterized protein</fullName>
    </submittedName>
</protein>
<evidence type="ECO:0000313" key="3">
    <source>
        <dbReference type="Proteomes" id="UP000199118"/>
    </source>
</evidence>
<evidence type="ECO:0000256" key="1">
    <source>
        <dbReference type="SAM" id="MobiDB-lite"/>
    </source>
</evidence>
<feature type="region of interest" description="Disordered" evidence="1">
    <location>
        <begin position="186"/>
        <end position="258"/>
    </location>
</feature>
<dbReference type="AlphaFoldDB" id="A0A1H2ZAX0"/>
<name>A0A1H2ZAX0_9RHOB</name>
<dbReference type="STRING" id="356660.SAMN05444336_103431"/>
<accession>A0A1H2ZAX0</accession>
<proteinExistence type="predicted"/>
<feature type="compositionally biased region" description="Low complexity" evidence="1">
    <location>
        <begin position="162"/>
        <end position="171"/>
    </location>
</feature>
<feature type="compositionally biased region" description="Basic residues" evidence="1">
    <location>
        <begin position="54"/>
        <end position="65"/>
    </location>
</feature>